<protein>
    <submittedName>
        <fullName evidence="1">Uncharacterized protein</fullName>
    </submittedName>
</protein>
<evidence type="ECO:0000313" key="1">
    <source>
        <dbReference type="EMBL" id="JAD16970.1"/>
    </source>
</evidence>
<accession>A0A0A8XWB8</accession>
<reference evidence="1" key="2">
    <citation type="journal article" date="2015" name="Data Brief">
        <title>Shoot transcriptome of the giant reed, Arundo donax.</title>
        <authorList>
            <person name="Barrero R.A."/>
            <person name="Guerrero F.D."/>
            <person name="Moolhuijzen P."/>
            <person name="Goolsby J.A."/>
            <person name="Tidwell J."/>
            <person name="Bellgard S.E."/>
            <person name="Bellgard M.I."/>
        </authorList>
    </citation>
    <scope>NUCLEOTIDE SEQUENCE</scope>
    <source>
        <tissue evidence="1">Shoot tissue taken approximately 20 cm above the soil surface</tissue>
    </source>
</reference>
<sequence length="27" mass="3065">MEKRSISITLSQPRYSRLKPCNSALKG</sequence>
<proteinExistence type="predicted"/>
<organism evidence="1">
    <name type="scientific">Arundo donax</name>
    <name type="common">Giant reed</name>
    <name type="synonym">Donax arundinaceus</name>
    <dbReference type="NCBI Taxonomy" id="35708"/>
    <lineage>
        <taxon>Eukaryota</taxon>
        <taxon>Viridiplantae</taxon>
        <taxon>Streptophyta</taxon>
        <taxon>Embryophyta</taxon>
        <taxon>Tracheophyta</taxon>
        <taxon>Spermatophyta</taxon>
        <taxon>Magnoliopsida</taxon>
        <taxon>Liliopsida</taxon>
        <taxon>Poales</taxon>
        <taxon>Poaceae</taxon>
        <taxon>PACMAD clade</taxon>
        <taxon>Arundinoideae</taxon>
        <taxon>Arundineae</taxon>
        <taxon>Arundo</taxon>
    </lineage>
</organism>
<dbReference type="EMBL" id="GBRH01280925">
    <property type="protein sequence ID" value="JAD16970.1"/>
    <property type="molecule type" value="Transcribed_RNA"/>
</dbReference>
<dbReference type="AlphaFoldDB" id="A0A0A8XWB8"/>
<reference evidence="1" key="1">
    <citation type="submission" date="2014-09" db="EMBL/GenBank/DDBJ databases">
        <authorList>
            <person name="Magalhaes I.L.F."/>
            <person name="Oliveira U."/>
            <person name="Santos F.R."/>
            <person name="Vidigal T.H.D.A."/>
            <person name="Brescovit A.D."/>
            <person name="Santos A.J."/>
        </authorList>
    </citation>
    <scope>NUCLEOTIDE SEQUENCE</scope>
    <source>
        <tissue evidence="1">Shoot tissue taken approximately 20 cm above the soil surface</tissue>
    </source>
</reference>
<name>A0A0A8XWB8_ARUDO</name>